<dbReference type="STRING" id="2163413.A0A4P6XN47"/>
<evidence type="ECO:0000256" key="6">
    <source>
        <dbReference type="ARBA" id="ARBA00037226"/>
    </source>
</evidence>
<name>A0A4P6XN47_9ASCO</name>
<evidence type="ECO:0000256" key="1">
    <source>
        <dbReference type="ARBA" id="ARBA00004173"/>
    </source>
</evidence>
<dbReference type="AlphaFoldDB" id="A0A4P6XN47"/>
<dbReference type="Pfam" id="PF03947">
    <property type="entry name" value="Ribosomal_L2_C"/>
    <property type="match status" value="1"/>
</dbReference>
<evidence type="ECO:0000256" key="3">
    <source>
        <dbReference type="ARBA" id="ARBA00022980"/>
    </source>
</evidence>
<dbReference type="EMBL" id="CP034457">
    <property type="protein sequence ID" value="QBM87201.1"/>
    <property type="molecule type" value="Genomic_DNA"/>
</dbReference>
<reference evidence="12" key="1">
    <citation type="submission" date="2019-03" db="EMBL/GenBank/DDBJ databases">
        <title>Snf2 controls pulcherriminic acid biosynthesis and connects pigmentation and antifungal activity of the yeast Metschnikowia pulcherrima.</title>
        <authorList>
            <person name="Gore-Lloyd D."/>
            <person name="Sumann I."/>
            <person name="Brachmann A.O."/>
            <person name="Schneeberger K."/>
            <person name="Ortiz-Merino R.A."/>
            <person name="Moreno-Beltran M."/>
            <person name="Schlaefli M."/>
            <person name="Kirner P."/>
            <person name="Santos Kron A."/>
            <person name="Wolfe K.H."/>
            <person name="Piel J."/>
            <person name="Ahrens C.H."/>
            <person name="Henk D."/>
            <person name="Freimoser F.M."/>
        </authorList>
    </citation>
    <scope>NUCLEOTIDE SEQUENCE [LARGE SCALE GENOMIC DNA]</scope>
    <source>
        <strain evidence="12">APC 1.2</strain>
    </source>
</reference>
<dbReference type="GO" id="GO:0003735">
    <property type="term" value="F:structural constituent of ribosome"/>
    <property type="evidence" value="ECO:0007669"/>
    <property type="project" value="InterPro"/>
</dbReference>
<dbReference type="GO" id="GO:0016740">
    <property type="term" value="F:transferase activity"/>
    <property type="evidence" value="ECO:0007669"/>
    <property type="project" value="InterPro"/>
</dbReference>
<comment type="function">
    <text evidence="6">Component of the mitochondrial ribosome (mitoribosome), a dedicated translation machinery responsible for the synthesis of mitochondrial genome-encoded proteins, including at least some of the essential transmembrane subunits of the mitochondrial respiratory chain. The mitoribosomes are attached to the mitochondrial inner membrane and translation products are cotranslationally integrated into the membrane.</text>
</comment>
<evidence type="ECO:0000313" key="12">
    <source>
        <dbReference type="Proteomes" id="UP000292447"/>
    </source>
</evidence>
<keyword evidence="5" id="KW-0687">Ribonucleoprotein</keyword>
<evidence type="ECO:0000256" key="4">
    <source>
        <dbReference type="ARBA" id="ARBA00023128"/>
    </source>
</evidence>
<keyword evidence="12" id="KW-1185">Reference proteome</keyword>
<dbReference type="NCBIfam" id="TIGR01171">
    <property type="entry name" value="rplB_bact"/>
    <property type="match status" value="1"/>
</dbReference>
<dbReference type="SMART" id="SM01382">
    <property type="entry name" value="Ribosomal_L2_C"/>
    <property type="match status" value="1"/>
</dbReference>
<evidence type="ECO:0000256" key="2">
    <source>
        <dbReference type="ARBA" id="ARBA00005636"/>
    </source>
</evidence>
<dbReference type="SUPFAM" id="SSF50249">
    <property type="entry name" value="Nucleic acid-binding proteins"/>
    <property type="match status" value="1"/>
</dbReference>
<dbReference type="Gene3D" id="2.40.50.140">
    <property type="entry name" value="Nucleic acid-binding proteins"/>
    <property type="match status" value="1"/>
</dbReference>
<feature type="domain" description="Large ribosomal subunit protein uL2 C-terminal" evidence="9">
    <location>
        <begin position="210"/>
        <end position="340"/>
    </location>
</feature>
<dbReference type="InterPro" id="IPR012340">
    <property type="entry name" value="NA-bd_OB-fold"/>
</dbReference>
<dbReference type="PANTHER" id="PTHR13691">
    <property type="entry name" value="RIBOSOMAL PROTEIN L2"/>
    <property type="match status" value="1"/>
</dbReference>
<keyword evidence="3 11" id="KW-0689">Ribosomal protein</keyword>
<dbReference type="Pfam" id="PF00181">
    <property type="entry name" value="Ribosomal_L2_N"/>
    <property type="match status" value="1"/>
</dbReference>
<dbReference type="GO" id="GO:0032543">
    <property type="term" value="P:mitochondrial translation"/>
    <property type="evidence" value="ECO:0007669"/>
    <property type="project" value="TreeGrafter"/>
</dbReference>
<dbReference type="InterPro" id="IPR014726">
    <property type="entry name" value="Ribosomal_uL2_dom3"/>
</dbReference>
<dbReference type="InterPro" id="IPR002171">
    <property type="entry name" value="Ribosomal_uL2"/>
</dbReference>
<comment type="similarity">
    <text evidence="2">Belongs to the universal ribosomal protein uL2 family.</text>
</comment>
<dbReference type="GO" id="GO:0005762">
    <property type="term" value="C:mitochondrial large ribosomal subunit"/>
    <property type="evidence" value="ECO:0007669"/>
    <property type="project" value="TreeGrafter"/>
</dbReference>
<dbReference type="GO" id="GO:0003723">
    <property type="term" value="F:RNA binding"/>
    <property type="evidence" value="ECO:0007669"/>
    <property type="project" value="InterPro"/>
</dbReference>
<dbReference type="InterPro" id="IPR014722">
    <property type="entry name" value="Rib_uL2_dom2"/>
</dbReference>
<feature type="region of interest" description="Disordered" evidence="8">
    <location>
        <begin position="312"/>
        <end position="333"/>
    </location>
</feature>
<protein>
    <recommendedName>
        <fullName evidence="7">Large ribosomal subunit protein uL2m</fullName>
    </recommendedName>
</protein>
<dbReference type="FunFam" id="2.40.50.140:FF:000128">
    <property type="entry name" value="50S ribosomal protein L2"/>
    <property type="match status" value="1"/>
</dbReference>
<dbReference type="InterPro" id="IPR008991">
    <property type="entry name" value="Translation_prot_SH3-like_sf"/>
</dbReference>
<sequence>MFASSKRSWASAARTLLRFQSTVASSPILPASGANLSDLTDLERKDETYKRQRKLAATQFKMKIYANGENQPGSLNFRKPIHEHLHKGSPIKELTVVKKQTAGRNNTGKITVRGRGGGHKRRVRLVDSHRLSAGKQTVLRIEYDPNRSGHIALVKHNETGNLSYILAASGLRAGDVVESFRQGIPKDFLQEMKATNNGEVDEALLNSRVMQRGNCMPLKMLPVGSIIHNIGLLRNGRGQLVRAAGTFGRLLSKAPEQNRVIVRLSSGEHRYVHEDCHATLGTVSNREHSVISWGKAGRSRHRGFRPKVRGMAMNAHDHPHGGGRGKSKSNKVSQSMWGLKKFARTRKFKHVNKMKVKDRRA</sequence>
<evidence type="ECO:0000256" key="5">
    <source>
        <dbReference type="ARBA" id="ARBA00023274"/>
    </source>
</evidence>
<evidence type="ECO:0000313" key="11">
    <source>
        <dbReference type="EMBL" id="QBM87201.1"/>
    </source>
</evidence>
<dbReference type="SMART" id="SM01383">
    <property type="entry name" value="Ribosomal_L2"/>
    <property type="match status" value="1"/>
</dbReference>
<dbReference type="SUPFAM" id="SSF50104">
    <property type="entry name" value="Translation proteins SH3-like domain"/>
    <property type="match status" value="1"/>
</dbReference>
<dbReference type="InterPro" id="IPR005880">
    <property type="entry name" value="Ribosomal_uL2_bac/org-type"/>
</dbReference>
<accession>A0A4P6XN47</accession>
<dbReference type="Proteomes" id="UP000292447">
    <property type="component" value="Chromosome II"/>
</dbReference>
<keyword evidence="4" id="KW-0496">Mitochondrion</keyword>
<dbReference type="InterPro" id="IPR022669">
    <property type="entry name" value="Ribosomal_uL2_C"/>
</dbReference>
<comment type="subcellular location">
    <subcellularLocation>
        <location evidence="1">Mitochondrion</location>
    </subcellularLocation>
</comment>
<evidence type="ECO:0000256" key="7">
    <source>
        <dbReference type="ARBA" id="ARBA00069872"/>
    </source>
</evidence>
<dbReference type="PANTHER" id="PTHR13691:SF5">
    <property type="entry name" value="LARGE RIBOSOMAL SUBUNIT PROTEIN UL2M"/>
    <property type="match status" value="1"/>
</dbReference>
<dbReference type="Gene3D" id="4.10.950.10">
    <property type="entry name" value="Ribosomal protein L2, domain 3"/>
    <property type="match status" value="1"/>
</dbReference>
<evidence type="ECO:0000256" key="8">
    <source>
        <dbReference type="SAM" id="MobiDB-lite"/>
    </source>
</evidence>
<evidence type="ECO:0000259" key="10">
    <source>
        <dbReference type="SMART" id="SM01383"/>
    </source>
</evidence>
<organism evidence="11 12">
    <name type="scientific">Metschnikowia aff. pulcherrima</name>
    <dbReference type="NCBI Taxonomy" id="2163413"/>
    <lineage>
        <taxon>Eukaryota</taxon>
        <taxon>Fungi</taxon>
        <taxon>Dikarya</taxon>
        <taxon>Ascomycota</taxon>
        <taxon>Saccharomycotina</taxon>
        <taxon>Pichiomycetes</taxon>
        <taxon>Metschnikowiaceae</taxon>
        <taxon>Metschnikowia</taxon>
    </lineage>
</organism>
<dbReference type="InterPro" id="IPR022666">
    <property type="entry name" value="Ribosomal_uL2_RNA-bd_dom"/>
</dbReference>
<feature type="domain" description="Large ribosomal subunit protein uL2 RNA-binding" evidence="10">
    <location>
        <begin position="103"/>
        <end position="179"/>
    </location>
</feature>
<evidence type="ECO:0000259" key="9">
    <source>
        <dbReference type="SMART" id="SM01382"/>
    </source>
</evidence>
<dbReference type="Gene3D" id="2.30.30.30">
    <property type="match status" value="1"/>
</dbReference>
<gene>
    <name evidence="11" type="primary">MPUL0B04000</name>
    <name evidence="11" type="ORF">METSCH_B04000</name>
</gene>
<dbReference type="FunFam" id="4.10.950.10:FF:000001">
    <property type="entry name" value="50S ribosomal protein L2"/>
    <property type="match status" value="1"/>
</dbReference>
<proteinExistence type="inferred from homology"/>